<accession>A0A4Y2IRJ1</accession>
<gene>
    <name evidence="1" type="ORF">AVEN_57307_1</name>
</gene>
<keyword evidence="2" id="KW-1185">Reference proteome</keyword>
<comment type="caution">
    <text evidence="1">The sequence shown here is derived from an EMBL/GenBank/DDBJ whole genome shotgun (WGS) entry which is preliminary data.</text>
</comment>
<dbReference type="AlphaFoldDB" id="A0A4Y2IRJ1"/>
<proteinExistence type="predicted"/>
<dbReference type="EMBL" id="BGPR01002885">
    <property type="protein sequence ID" value="GBM80471.1"/>
    <property type="molecule type" value="Genomic_DNA"/>
</dbReference>
<reference evidence="1 2" key="1">
    <citation type="journal article" date="2019" name="Sci. Rep.">
        <title>Orb-weaving spider Araneus ventricosus genome elucidates the spidroin gene catalogue.</title>
        <authorList>
            <person name="Kono N."/>
            <person name="Nakamura H."/>
            <person name="Ohtoshi R."/>
            <person name="Moran D.A.P."/>
            <person name="Shinohara A."/>
            <person name="Yoshida Y."/>
            <person name="Fujiwara M."/>
            <person name="Mori M."/>
            <person name="Tomita M."/>
            <person name="Arakawa K."/>
        </authorList>
    </citation>
    <scope>NUCLEOTIDE SEQUENCE [LARGE SCALE GENOMIC DNA]</scope>
</reference>
<organism evidence="1 2">
    <name type="scientific">Araneus ventricosus</name>
    <name type="common">Orbweaver spider</name>
    <name type="synonym">Epeira ventricosa</name>
    <dbReference type="NCBI Taxonomy" id="182803"/>
    <lineage>
        <taxon>Eukaryota</taxon>
        <taxon>Metazoa</taxon>
        <taxon>Ecdysozoa</taxon>
        <taxon>Arthropoda</taxon>
        <taxon>Chelicerata</taxon>
        <taxon>Arachnida</taxon>
        <taxon>Araneae</taxon>
        <taxon>Araneomorphae</taxon>
        <taxon>Entelegynae</taxon>
        <taxon>Araneoidea</taxon>
        <taxon>Araneidae</taxon>
        <taxon>Araneus</taxon>
    </lineage>
</organism>
<sequence>MPKFRKKLEAEDRGKRFMDAMKLEIATGEWLPSGKATGRAGPIKSGAWCKVDLRGLETNFVKQNNNLLHYPIYYTAHIEEWHNVASLYFEESNHSIFVLDVSHSSISLNNFRKTSAIFIIRKILVFLLSRIRSIQRESILVYEVYKEKVFSYTKYTKRKYCNRQKIRTRDFDESPRFRPP</sequence>
<name>A0A4Y2IRJ1_ARAVE</name>
<evidence type="ECO:0000313" key="1">
    <source>
        <dbReference type="EMBL" id="GBM80471.1"/>
    </source>
</evidence>
<protein>
    <submittedName>
        <fullName evidence="1">Uncharacterized protein</fullName>
    </submittedName>
</protein>
<dbReference type="Proteomes" id="UP000499080">
    <property type="component" value="Unassembled WGS sequence"/>
</dbReference>
<evidence type="ECO:0000313" key="2">
    <source>
        <dbReference type="Proteomes" id="UP000499080"/>
    </source>
</evidence>